<name>X1IJQ7_9ZZZZ</name>
<protein>
    <recommendedName>
        <fullName evidence="2">Phage portal protein</fullName>
    </recommendedName>
</protein>
<dbReference type="AlphaFoldDB" id="X1IJQ7"/>
<gene>
    <name evidence="1" type="ORF">S03H2_50566</name>
</gene>
<feature type="non-terminal residue" evidence="1">
    <location>
        <position position="210"/>
    </location>
</feature>
<sequence length="210" mass="23409">MKFYLPDVFNKRKIVSLGTQIKELTKVVEAQKGYMKGFATEQTLLPGLAISRPGARLDYNTINKCYKQSSAVRPAVDGIVREVTTLPITVEGFPGQKFDEGHKTAVEDLLHDPNRNKETFRDILAKALTDVLIYDAGAIEKVKSPSGKLVELMARDGSTFIPVGDEHGVLQSYRQIISGEKADFEKDELIYMMLYPRAGSMWGQPIIEAI</sequence>
<proteinExistence type="predicted"/>
<organism evidence="1">
    <name type="scientific">marine sediment metagenome</name>
    <dbReference type="NCBI Taxonomy" id="412755"/>
    <lineage>
        <taxon>unclassified sequences</taxon>
        <taxon>metagenomes</taxon>
        <taxon>ecological metagenomes</taxon>
    </lineage>
</organism>
<dbReference type="EMBL" id="BARU01032028">
    <property type="protein sequence ID" value="GAH66359.1"/>
    <property type="molecule type" value="Genomic_DNA"/>
</dbReference>
<evidence type="ECO:0008006" key="2">
    <source>
        <dbReference type="Google" id="ProtNLM"/>
    </source>
</evidence>
<reference evidence="1" key="1">
    <citation type="journal article" date="2014" name="Front. Microbiol.">
        <title>High frequency of phylogenetically diverse reductive dehalogenase-homologous genes in deep subseafloor sedimentary metagenomes.</title>
        <authorList>
            <person name="Kawai M."/>
            <person name="Futagami T."/>
            <person name="Toyoda A."/>
            <person name="Takaki Y."/>
            <person name="Nishi S."/>
            <person name="Hori S."/>
            <person name="Arai W."/>
            <person name="Tsubouchi T."/>
            <person name="Morono Y."/>
            <person name="Uchiyama I."/>
            <person name="Ito T."/>
            <person name="Fujiyama A."/>
            <person name="Inagaki F."/>
            <person name="Takami H."/>
        </authorList>
    </citation>
    <scope>NUCLEOTIDE SEQUENCE</scope>
    <source>
        <strain evidence="1">Expedition CK06-06</strain>
    </source>
</reference>
<comment type="caution">
    <text evidence="1">The sequence shown here is derived from an EMBL/GenBank/DDBJ whole genome shotgun (WGS) entry which is preliminary data.</text>
</comment>
<evidence type="ECO:0000313" key="1">
    <source>
        <dbReference type="EMBL" id="GAH66359.1"/>
    </source>
</evidence>
<accession>X1IJQ7</accession>